<comment type="caution">
    <text evidence="8">The sequence shown here is derived from an EMBL/GenBank/DDBJ whole genome shotgun (WGS) entry which is preliminary data.</text>
</comment>
<dbReference type="Pfam" id="PF16208">
    <property type="entry name" value="Keratin_2_head"/>
    <property type="match status" value="1"/>
</dbReference>
<dbReference type="PANTHER" id="PTHR45616">
    <property type="entry name" value="GATA-TYPE DOMAIN-CONTAINING PROTEIN"/>
    <property type="match status" value="1"/>
</dbReference>
<keyword evidence="3 6" id="KW-0175">Coiled coil</keyword>
<evidence type="ECO:0000256" key="1">
    <source>
        <dbReference type="ARBA" id="ARBA00022744"/>
    </source>
</evidence>
<dbReference type="Proteomes" id="UP001066276">
    <property type="component" value="Chromosome 4_2"/>
</dbReference>
<evidence type="ECO:0000256" key="2">
    <source>
        <dbReference type="ARBA" id="ARBA00022754"/>
    </source>
</evidence>
<dbReference type="GO" id="GO:0030280">
    <property type="term" value="F:structural constituent of skin epidermis"/>
    <property type="evidence" value="ECO:0007669"/>
    <property type="project" value="TreeGrafter"/>
</dbReference>
<evidence type="ECO:0000256" key="6">
    <source>
        <dbReference type="SAM" id="Coils"/>
    </source>
</evidence>
<evidence type="ECO:0000256" key="4">
    <source>
        <dbReference type="ARBA" id="ARBA00061646"/>
    </source>
</evidence>
<accession>A0AAV7SB71</accession>
<dbReference type="InterPro" id="IPR032444">
    <property type="entry name" value="Keratin_2_head"/>
</dbReference>
<reference evidence="8" key="1">
    <citation type="journal article" date="2022" name="bioRxiv">
        <title>Sequencing and chromosome-scale assembly of the giantPleurodeles waltlgenome.</title>
        <authorList>
            <person name="Brown T."/>
            <person name="Elewa A."/>
            <person name="Iarovenko S."/>
            <person name="Subramanian E."/>
            <person name="Araus A.J."/>
            <person name="Petzold A."/>
            <person name="Susuki M."/>
            <person name="Suzuki K.-i.T."/>
            <person name="Hayashi T."/>
            <person name="Toyoda A."/>
            <person name="Oliveira C."/>
            <person name="Osipova E."/>
            <person name="Leigh N.D."/>
            <person name="Simon A."/>
            <person name="Yun M.H."/>
        </authorList>
    </citation>
    <scope>NUCLEOTIDE SEQUENCE</scope>
    <source>
        <strain evidence="8">20211129_DDA</strain>
        <tissue evidence="8">Liver</tissue>
    </source>
</reference>
<dbReference type="InterPro" id="IPR003054">
    <property type="entry name" value="Keratin_II"/>
</dbReference>
<evidence type="ECO:0000256" key="5">
    <source>
        <dbReference type="RuleBase" id="RU000685"/>
    </source>
</evidence>
<dbReference type="PANTHER" id="PTHR45616:SF21">
    <property type="entry name" value="KERATIN, TYPE II CYTOSKELETAL 7"/>
    <property type="match status" value="1"/>
</dbReference>
<dbReference type="SUPFAM" id="SSF64593">
    <property type="entry name" value="Intermediate filament protein, coiled coil region"/>
    <property type="match status" value="3"/>
</dbReference>
<dbReference type="FunFam" id="1.20.5.500:FF:000001">
    <property type="entry name" value="Type II keratin 23"/>
    <property type="match status" value="1"/>
</dbReference>
<dbReference type="Pfam" id="PF00038">
    <property type="entry name" value="Filament"/>
    <property type="match status" value="1"/>
</dbReference>
<dbReference type="Gene3D" id="1.20.5.170">
    <property type="match status" value="1"/>
</dbReference>
<dbReference type="Gene3D" id="1.20.5.1160">
    <property type="entry name" value="Vasodilator-stimulated phosphoprotein"/>
    <property type="match status" value="1"/>
</dbReference>
<dbReference type="FunFam" id="1.20.5.170:FF:000004">
    <property type="entry name" value="Keratin, type II cytoskeletal 5"/>
    <property type="match status" value="1"/>
</dbReference>
<evidence type="ECO:0000259" key="7">
    <source>
        <dbReference type="PROSITE" id="PS51842"/>
    </source>
</evidence>
<organism evidence="8 9">
    <name type="scientific">Pleurodeles waltl</name>
    <name type="common">Iberian ribbed newt</name>
    <dbReference type="NCBI Taxonomy" id="8319"/>
    <lineage>
        <taxon>Eukaryota</taxon>
        <taxon>Metazoa</taxon>
        <taxon>Chordata</taxon>
        <taxon>Craniata</taxon>
        <taxon>Vertebrata</taxon>
        <taxon>Euteleostomi</taxon>
        <taxon>Amphibia</taxon>
        <taxon>Batrachia</taxon>
        <taxon>Caudata</taxon>
        <taxon>Salamandroidea</taxon>
        <taxon>Salamandridae</taxon>
        <taxon>Pleurodelinae</taxon>
        <taxon>Pleurodeles</taxon>
    </lineage>
</organism>
<dbReference type="InterPro" id="IPR039008">
    <property type="entry name" value="IF_rod_dom"/>
</dbReference>
<gene>
    <name evidence="8" type="ORF">NDU88_001036</name>
</gene>
<sequence length="419" mass="47276">MVGGPGGGPGFPAYPPSTGIQEVTIDESLLTPFNVEIDPEIQKVRTEEREQIKSLNNKFASFIDKVRFLEQQNKVLETKWTLLQEQGGVTTGSRRDSIEPIFEAYISNLRQQLEGLNNDRGRLDGELRTMQDLVEEFKQKYEDEITKRTTAENEFVVLKKDVDTAYMNKVELESKVDNLNDETNFLRTLYDAEISQIQAQISDTSVILSMDNNRVLDLNSIIAEVKSQYEEIANRSRNDAELTYRSKYEELQSSADQHVDVLRNTKNEISELNRTTQKLKVETENVKKQIIKLQTSITESEERGELALKDAKEKLTDLEAALQKAKEDMALQLREYQELLSVKLSLDIEIATYRKLLEGEESRLHGSAPMTISLVRSGAGGVSVMGGSGGLGSSPVGLDFFDSFLALHIVSKSYYQKEV</sequence>
<feature type="domain" description="IF rod" evidence="7">
    <location>
        <begin position="48"/>
        <end position="364"/>
    </location>
</feature>
<evidence type="ECO:0000313" key="9">
    <source>
        <dbReference type="Proteomes" id="UP001066276"/>
    </source>
</evidence>
<evidence type="ECO:0000256" key="3">
    <source>
        <dbReference type="ARBA" id="ARBA00023054"/>
    </source>
</evidence>
<name>A0AAV7SB71_PLEWA</name>
<dbReference type="SMART" id="SM01391">
    <property type="entry name" value="Filament"/>
    <property type="match status" value="1"/>
</dbReference>
<dbReference type="InterPro" id="IPR018039">
    <property type="entry name" value="IF_conserved"/>
</dbReference>
<dbReference type="PROSITE" id="PS51842">
    <property type="entry name" value="IF_ROD_2"/>
    <property type="match status" value="1"/>
</dbReference>
<protein>
    <recommendedName>
        <fullName evidence="7">IF rod domain-containing protein</fullName>
    </recommendedName>
</protein>
<dbReference type="EMBL" id="JANPWB010000008">
    <property type="protein sequence ID" value="KAJ1160535.1"/>
    <property type="molecule type" value="Genomic_DNA"/>
</dbReference>
<evidence type="ECO:0000313" key="8">
    <source>
        <dbReference type="EMBL" id="KAJ1160535.1"/>
    </source>
</evidence>
<dbReference type="PROSITE" id="PS00226">
    <property type="entry name" value="IF_ROD_1"/>
    <property type="match status" value="1"/>
</dbReference>
<dbReference type="Gene3D" id="1.20.5.500">
    <property type="entry name" value="Single helix bin"/>
    <property type="match status" value="1"/>
</dbReference>
<dbReference type="AlphaFoldDB" id="A0AAV7SB71"/>
<feature type="coiled-coil region" evidence="6">
    <location>
        <begin position="106"/>
        <end position="189"/>
    </location>
</feature>
<dbReference type="GO" id="GO:0045095">
    <property type="term" value="C:keratin filament"/>
    <property type="evidence" value="ECO:0007669"/>
    <property type="project" value="InterPro"/>
</dbReference>
<dbReference type="PRINTS" id="PR01276">
    <property type="entry name" value="TYPE2KERATIN"/>
</dbReference>
<proteinExistence type="inferred from homology"/>
<dbReference type="GO" id="GO:0005615">
    <property type="term" value="C:extracellular space"/>
    <property type="evidence" value="ECO:0007669"/>
    <property type="project" value="TreeGrafter"/>
</dbReference>
<keyword evidence="9" id="KW-1185">Reference proteome</keyword>
<feature type="coiled-coil region" evidence="6">
    <location>
        <begin position="248"/>
        <end position="342"/>
    </location>
</feature>
<comment type="similarity">
    <text evidence="4 5">Belongs to the intermediate filament family.</text>
</comment>
<dbReference type="FunFam" id="1.20.5.1160:FF:000001">
    <property type="entry name" value="Keratin type II"/>
    <property type="match status" value="1"/>
</dbReference>
<keyword evidence="2 5" id="KW-0403">Intermediate filament</keyword>
<keyword evidence="1" id="KW-0416">Keratin</keyword>
<dbReference type="GO" id="GO:0045109">
    <property type="term" value="P:intermediate filament organization"/>
    <property type="evidence" value="ECO:0007669"/>
    <property type="project" value="TreeGrafter"/>
</dbReference>
<dbReference type="GO" id="GO:0031424">
    <property type="term" value="P:keratinization"/>
    <property type="evidence" value="ECO:0007669"/>
    <property type="project" value="TreeGrafter"/>
</dbReference>